<feature type="chain" id="PRO_5046579807" description="LPXTG-motif cell wall anchor domain-containing protein" evidence="3">
    <location>
        <begin position="29"/>
        <end position="1128"/>
    </location>
</feature>
<dbReference type="Proteomes" id="UP000768567">
    <property type="component" value="Unassembled WGS sequence"/>
</dbReference>
<sequence length="1128" mass="115762">MRKMRTRIGSILLACAMLLTFSTVSVFAVDSEQEEPNTAGQEVMSEETSQPASNAAADTDAPALLTGEEDSGDNGGSDLRTSSVLNIADGSIVLGNGTYTQGNGEELQIPDEGLVISGTSNENTITVDPGEGLEVSFTINGLDLTTSTGASLIDVRSGSAKITLAGENTLTNSAESMNAVLRVSGNQALSIEGDGSLTIHNGTDSAAAHGAAMGGSAGEAGGTITIKSGTIHVEQYGPGAGIGGGGPTSSTGGTGDSGNISIEGGMVQVSVQAVDNYGGGCGIGPGINYYTVPSAGRDGITNTIVISGGTVEAEAKNKGSNYSGAAIGTGRIGATDKDSLIHITGDANVKATTYGASAAIGASVVSSTLGGTSPEGVSKILIDGNSRVEAQTVYTNIGLYCGAAIGMGANGFVSPWEIEITGNAVVKATGGEVGAGIGSAIASTSSQSDLSITIGGSANVTAVGKDYAAGIGTSMSVGDTSAMTEITIKDQAVVNATGGYGAAAIGSGSGFTKNNSGNITITGTANVTATGGAGASAIGAGDSGKVAGTTSITAGTTVIAYADGSKFAIDVDTTGSGKVNVTDTVLNGRFAEGEVTPADSSAEDTESPINLLKDGAVDCELTIPADYRAFAVTASDGEANVRVQNGENANRYAYYTEDTGAKQINYPLYETVQDGSNVMLTKDELRWMPIVELTPADITIYMGGAGYDGVVDENGANIGSDNGLPEAGFYIMLPEDLNAQLKEALGADPEAALDLSPYLSFSNGTKTWTIERYDGEETSAVNGKYIYRLVAADGQDPVRMQFTDAEGTVHISDTFDLVNALYNRYTMEIYPGAVEQNTVYAEIDTDKVTQAGGDVSKISYTTYAAVAYSGSLTIRGVTQSGTTTAIVEQVDKAVSNITAVLPADTTYTINDSDVQVVDGAPALLVDEIVSPDNTQNGKDFRTLLTDKAVETAAKDFQNVASEARYLDLVDAANGNTWIKADKPVTIYWPYPDGTDANTQFRLVHFVGMDREMTADEAESKIETATVETISVKTDAYGISFTTDSFSPFVLMWDNTQTTTVTEEQPDEHPDIAEAKENGTWGQPTPTPAAASVIPQTSDDMPLGLLIGLAVVAVVAIVVLIVLRKRRKR</sequence>
<reference evidence="4 5" key="1">
    <citation type="submission" date="2020-10" db="EMBL/GenBank/DDBJ databases">
        <title>ChiBAC.</title>
        <authorList>
            <person name="Zenner C."/>
            <person name="Hitch T.C.A."/>
            <person name="Clavel T."/>
        </authorList>
    </citation>
    <scope>NUCLEOTIDE SEQUENCE [LARGE SCALE GENOMIC DNA]</scope>
    <source>
        <strain evidence="4 5">DSM 109015</strain>
    </source>
</reference>
<accession>A0ABR9R5P7</accession>
<evidence type="ECO:0000256" key="1">
    <source>
        <dbReference type="SAM" id="MobiDB-lite"/>
    </source>
</evidence>
<feature type="transmembrane region" description="Helical" evidence="2">
    <location>
        <begin position="1102"/>
        <end position="1122"/>
    </location>
</feature>
<feature type="compositionally biased region" description="Low complexity" evidence="1">
    <location>
        <begin position="51"/>
        <end position="66"/>
    </location>
</feature>
<evidence type="ECO:0000256" key="2">
    <source>
        <dbReference type="SAM" id="Phobius"/>
    </source>
</evidence>
<feature type="region of interest" description="Disordered" evidence="1">
    <location>
        <begin position="237"/>
        <end position="258"/>
    </location>
</feature>
<organism evidence="4 5">
    <name type="scientific">Gemmiger gallinarum</name>
    <dbReference type="NCBI Taxonomy" id="2779354"/>
    <lineage>
        <taxon>Bacteria</taxon>
        <taxon>Bacillati</taxon>
        <taxon>Bacillota</taxon>
        <taxon>Clostridia</taxon>
        <taxon>Eubacteriales</taxon>
        <taxon>Gemmiger</taxon>
    </lineage>
</organism>
<feature type="signal peptide" evidence="3">
    <location>
        <begin position="1"/>
        <end position="28"/>
    </location>
</feature>
<gene>
    <name evidence="4" type="ORF">INF35_11835</name>
</gene>
<evidence type="ECO:0000313" key="4">
    <source>
        <dbReference type="EMBL" id="MBE5038477.1"/>
    </source>
</evidence>
<feature type="compositionally biased region" description="Polar residues" evidence="1">
    <location>
        <begin position="36"/>
        <end position="50"/>
    </location>
</feature>
<keyword evidence="2" id="KW-1133">Transmembrane helix</keyword>
<feature type="region of interest" description="Disordered" evidence="1">
    <location>
        <begin position="32"/>
        <end position="81"/>
    </location>
</feature>
<evidence type="ECO:0008006" key="6">
    <source>
        <dbReference type="Google" id="ProtNLM"/>
    </source>
</evidence>
<feature type="compositionally biased region" description="Gly residues" evidence="1">
    <location>
        <begin position="238"/>
        <end position="256"/>
    </location>
</feature>
<protein>
    <recommendedName>
        <fullName evidence="6">LPXTG-motif cell wall anchor domain-containing protein</fullName>
    </recommendedName>
</protein>
<keyword evidence="3" id="KW-0732">Signal</keyword>
<evidence type="ECO:0000256" key="3">
    <source>
        <dbReference type="SAM" id="SignalP"/>
    </source>
</evidence>
<comment type="caution">
    <text evidence="4">The sequence shown here is derived from an EMBL/GenBank/DDBJ whole genome shotgun (WGS) entry which is preliminary data.</text>
</comment>
<dbReference type="EMBL" id="JADCKC010000003">
    <property type="protein sequence ID" value="MBE5038477.1"/>
    <property type="molecule type" value="Genomic_DNA"/>
</dbReference>
<evidence type="ECO:0000313" key="5">
    <source>
        <dbReference type="Proteomes" id="UP000768567"/>
    </source>
</evidence>
<proteinExistence type="predicted"/>
<keyword evidence="2" id="KW-0812">Transmembrane</keyword>
<dbReference type="RefSeq" id="WP_193502648.1">
    <property type="nucleotide sequence ID" value="NZ_JADCKC010000003.1"/>
</dbReference>
<name>A0ABR9R5P7_9FIRM</name>
<keyword evidence="2" id="KW-0472">Membrane</keyword>
<keyword evidence="5" id="KW-1185">Reference proteome</keyword>